<gene>
    <name evidence="1" type="ORF">HMPREF9455_03343</name>
</gene>
<dbReference type="AlphaFoldDB" id="F5J284"/>
<evidence type="ECO:0000313" key="2">
    <source>
        <dbReference type="Proteomes" id="UP000004913"/>
    </source>
</evidence>
<reference evidence="1 2" key="1">
    <citation type="submission" date="2011-04" db="EMBL/GenBank/DDBJ databases">
        <title>The Genome Sequence of Dysgonomonas gadei ATCC BAA-286.</title>
        <authorList>
            <consortium name="The Broad Institute Genome Sequencing Platform"/>
            <person name="Earl A."/>
            <person name="Ward D."/>
            <person name="Feldgarden M."/>
            <person name="Gevers D."/>
            <person name="Pudlo N."/>
            <person name="Martens E."/>
            <person name="Allen-Vercoe E."/>
            <person name="Young S.K."/>
            <person name="Zeng Q."/>
            <person name="Gargeya S."/>
            <person name="Fitzgerald M."/>
            <person name="Haas B."/>
            <person name="Abouelleil A."/>
            <person name="Alvarado L."/>
            <person name="Arachchi H.M."/>
            <person name="Berlin A."/>
            <person name="Brown A."/>
            <person name="Chapman S.B."/>
            <person name="Chen Z."/>
            <person name="Dunbar C."/>
            <person name="Freedman E."/>
            <person name="Gearin G."/>
            <person name="Gellesch M."/>
            <person name="Goldberg J."/>
            <person name="Griggs A."/>
            <person name="Gujja S."/>
            <person name="Heiman D."/>
            <person name="Howarth C."/>
            <person name="Larson L."/>
            <person name="Lui A."/>
            <person name="MacDonald P.J.P."/>
            <person name="Mehta T."/>
            <person name="Montmayeur A."/>
            <person name="Murphy C."/>
            <person name="Neiman D."/>
            <person name="Pearson M."/>
            <person name="Priest M."/>
            <person name="Roberts A."/>
            <person name="Saif S."/>
            <person name="Shea T."/>
            <person name="Shenoy N."/>
            <person name="Sisk P."/>
            <person name="Stolte C."/>
            <person name="Sykes S."/>
            <person name="Yandava C."/>
            <person name="Wortman J."/>
            <person name="Nusbaum C."/>
            <person name="Birren B."/>
        </authorList>
    </citation>
    <scope>NUCLEOTIDE SEQUENCE [LARGE SCALE GENOMIC DNA]</scope>
    <source>
        <strain evidence="1 2">ATCC BAA-286</strain>
    </source>
</reference>
<dbReference type="RefSeq" id="WP_006800876.1">
    <property type="nucleotide sequence ID" value="NZ_GL891988.1"/>
</dbReference>
<comment type="caution">
    <text evidence="1">The sequence shown here is derived from an EMBL/GenBank/DDBJ whole genome shotgun (WGS) entry which is preliminary data.</text>
</comment>
<dbReference type="OrthoDB" id="1028590at2"/>
<dbReference type="EMBL" id="ADLV01000039">
    <property type="protein sequence ID" value="EGK00204.1"/>
    <property type="molecule type" value="Genomic_DNA"/>
</dbReference>
<proteinExistence type="predicted"/>
<dbReference type="eggNOG" id="ENOG5033YS7">
    <property type="taxonomic scope" value="Bacteria"/>
</dbReference>
<protein>
    <submittedName>
        <fullName evidence="1">Uncharacterized protein</fullName>
    </submittedName>
</protein>
<dbReference type="HOGENOM" id="CLU_191990_0_0_10"/>
<sequence>MGELASSFELSEQFVNEEGNPAPFIHITKMLESAFNFTFGDAYKSKGRIFNRKPYNLTKALDYLKNLIVRESRKNKMKKDEFISG</sequence>
<keyword evidence="2" id="KW-1185">Reference proteome</keyword>
<evidence type="ECO:0000313" key="1">
    <source>
        <dbReference type="EMBL" id="EGK00204.1"/>
    </source>
</evidence>
<dbReference type="STRING" id="742766.HMPREF9455_03343"/>
<name>F5J284_9BACT</name>
<dbReference type="Proteomes" id="UP000004913">
    <property type="component" value="Unassembled WGS sequence"/>
</dbReference>
<organism evidence="1 2">
    <name type="scientific">Dysgonomonas gadei ATCC BAA-286</name>
    <dbReference type="NCBI Taxonomy" id="742766"/>
    <lineage>
        <taxon>Bacteria</taxon>
        <taxon>Pseudomonadati</taxon>
        <taxon>Bacteroidota</taxon>
        <taxon>Bacteroidia</taxon>
        <taxon>Bacteroidales</taxon>
        <taxon>Dysgonomonadaceae</taxon>
        <taxon>Dysgonomonas</taxon>
    </lineage>
</organism>
<accession>F5J284</accession>